<dbReference type="EMBL" id="JAMPLM010000054">
    <property type="protein sequence ID" value="MEP1062138.1"/>
    <property type="molecule type" value="Genomic_DNA"/>
</dbReference>
<proteinExistence type="predicted"/>
<comment type="caution">
    <text evidence="1">The sequence shown here is derived from an EMBL/GenBank/DDBJ whole genome shotgun (WGS) entry which is preliminary data.</text>
</comment>
<accession>A0ABV0KSB5</accession>
<sequence>MGVKANPVQHGWRKSPTQWFRLAPEVRISERRRYGTFKPMFLGQNAFMPTVPGFRYLLKEVELTHV</sequence>
<keyword evidence="2" id="KW-1185">Reference proteome</keyword>
<dbReference type="Proteomes" id="UP001476950">
    <property type="component" value="Unassembled WGS sequence"/>
</dbReference>
<evidence type="ECO:0000313" key="1">
    <source>
        <dbReference type="EMBL" id="MEP1062138.1"/>
    </source>
</evidence>
<reference evidence="1 2" key="1">
    <citation type="submission" date="2022-04" db="EMBL/GenBank/DDBJ databases">
        <title>Positive selection, recombination, and allopatry shape intraspecific diversity of widespread and dominant cyanobacteria.</title>
        <authorList>
            <person name="Wei J."/>
            <person name="Shu W."/>
            <person name="Hu C."/>
        </authorList>
    </citation>
    <scope>NUCLEOTIDE SEQUENCE [LARGE SCALE GENOMIC DNA]</scope>
    <source>
        <strain evidence="1 2">AS-A4</strain>
    </source>
</reference>
<name>A0ABV0KSB5_9CYAN</name>
<protein>
    <submittedName>
        <fullName evidence="1">Uncharacterized protein</fullName>
    </submittedName>
</protein>
<organism evidence="1 2">
    <name type="scientific">Stenomitos frigidus AS-A4</name>
    <dbReference type="NCBI Taxonomy" id="2933935"/>
    <lineage>
        <taxon>Bacteria</taxon>
        <taxon>Bacillati</taxon>
        <taxon>Cyanobacteriota</taxon>
        <taxon>Cyanophyceae</taxon>
        <taxon>Leptolyngbyales</taxon>
        <taxon>Leptolyngbyaceae</taxon>
        <taxon>Stenomitos</taxon>
    </lineage>
</organism>
<dbReference type="RefSeq" id="WP_190452666.1">
    <property type="nucleotide sequence ID" value="NZ_JAMPLM010000054.1"/>
</dbReference>
<gene>
    <name evidence="1" type="ORF">NDI38_27560</name>
</gene>
<evidence type="ECO:0000313" key="2">
    <source>
        <dbReference type="Proteomes" id="UP001476950"/>
    </source>
</evidence>